<name>A0A6A6TY17_9PEZI</name>
<dbReference type="InterPro" id="IPR019413">
    <property type="entry name" value="Dsc3_ub-like_dom"/>
</dbReference>
<gene>
    <name evidence="3" type="ORF">BT63DRAFT_99567</name>
</gene>
<sequence>MASLPPDIHELIIRFASSIPDLPLALPNTQTLSVLSLKLLIRSHLPVGQKNARLNLIFAGKLLRNHDPLSAALSPSTRQSIKGKTPIYPRGPGPPLYVQCSLGENLTSEQLAAEAGEAAALEASLRASLPTLHLDNERDDEVLERPRGFDRLLATGWDAADVATLRASFLAHLSHTHTPDNMPLGDTLRALEERWLDSTGPAGVDGGDGEGMGFEEDEAGALDDQLWGTMLGFFWPWAAWWGTREEGVWTERRQVMVMAGLVMNILFGFLRMFTTREESL</sequence>
<dbReference type="GO" id="GO:0044695">
    <property type="term" value="C:Dsc E3 ubiquitin ligase complex"/>
    <property type="evidence" value="ECO:0007669"/>
    <property type="project" value="InterPro"/>
</dbReference>
<evidence type="ECO:0000259" key="2">
    <source>
        <dbReference type="Pfam" id="PF13373"/>
    </source>
</evidence>
<proteinExistence type="predicted"/>
<dbReference type="Gene3D" id="3.10.20.90">
    <property type="entry name" value="Phosphatidylinositol 3-kinase Catalytic Subunit, Chain A, domain 1"/>
    <property type="match status" value="1"/>
</dbReference>
<dbReference type="GO" id="GO:0005783">
    <property type="term" value="C:endoplasmic reticulum"/>
    <property type="evidence" value="ECO:0007669"/>
    <property type="project" value="TreeGrafter"/>
</dbReference>
<feature type="domain" description="DSC E3 ubiquitin ligase complex subunit 3 C-terminal" evidence="2">
    <location>
        <begin position="147"/>
        <end position="271"/>
    </location>
</feature>
<evidence type="ECO:0000313" key="4">
    <source>
        <dbReference type="Proteomes" id="UP000799302"/>
    </source>
</evidence>
<keyword evidence="4" id="KW-1185">Reference proteome</keyword>
<dbReference type="Pfam" id="PF10302">
    <property type="entry name" value="Dsc3_N"/>
    <property type="match status" value="1"/>
</dbReference>
<dbReference type="InterPro" id="IPR045226">
    <property type="entry name" value="Dsc3"/>
</dbReference>
<dbReference type="Proteomes" id="UP000799302">
    <property type="component" value="Unassembled WGS sequence"/>
</dbReference>
<evidence type="ECO:0008006" key="5">
    <source>
        <dbReference type="Google" id="ProtNLM"/>
    </source>
</evidence>
<dbReference type="OrthoDB" id="2556122at2759"/>
<evidence type="ECO:0000313" key="3">
    <source>
        <dbReference type="EMBL" id="KAF2664047.1"/>
    </source>
</evidence>
<dbReference type="Pfam" id="PF13373">
    <property type="entry name" value="Dsc3_C"/>
    <property type="match status" value="1"/>
</dbReference>
<dbReference type="EMBL" id="MU004243">
    <property type="protein sequence ID" value="KAF2664047.1"/>
    <property type="molecule type" value="Genomic_DNA"/>
</dbReference>
<dbReference type="AlphaFoldDB" id="A0A6A6TY17"/>
<dbReference type="InterPro" id="IPR025390">
    <property type="entry name" value="Dsc3_C"/>
</dbReference>
<dbReference type="PANTHER" id="PTHR28049:SF1">
    <property type="entry name" value="DSC E3 UBIQUITIN LIGASE COMPLEX SUBUNIT 3"/>
    <property type="match status" value="1"/>
</dbReference>
<reference evidence="3" key="1">
    <citation type="journal article" date="2020" name="Stud. Mycol.">
        <title>101 Dothideomycetes genomes: a test case for predicting lifestyles and emergence of pathogens.</title>
        <authorList>
            <person name="Haridas S."/>
            <person name="Albert R."/>
            <person name="Binder M."/>
            <person name="Bloem J."/>
            <person name="Labutti K."/>
            <person name="Salamov A."/>
            <person name="Andreopoulos B."/>
            <person name="Baker S."/>
            <person name="Barry K."/>
            <person name="Bills G."/>
            <person name="Bluhm B."/>
            <person name="Cannon C."/>
            <person name="Castanera R."/>
            <person name="Culley D."/>
            <person name="Daum C."/>
            <person name="Ezra D."/>
            <person name="Gonzalez J."/>
            <person name="Henrissat B."/>
            <person name="Kuo A."/>
            <person name="Liang C."/>
            <person name="Lipzen A."/>
            <person name="Lutzoni F."/>
            <person name="Magnuson J."/>
            <person name="Mondo S."/>
            <person name="Nolan M."/>
            <person name="Ohm R."/>
            <person name="Pangilinan J."/>
            <person name="Park H.-J."/>
            <person name="Ramirez L."/>
            <person name="Alfaro M."/>
            <person name="Sun H."/>
            <person name="Tritt A."/>
            <person name="Yoshinaga Y."/>
            <person name="Zwiers L.-H."/>
            <person name="Turgeon B."/>
            <person name="Goodwin S."/>
            <person name="Spatafora J."/>
            <person name="Crous P."/>
            <person name="Grigoriev I."/>
        </authorList>
    </citation>
    <scope>NUCLEOTIDE SEQUENCE</scope>
    <source>
        <strain evidence="3">CBS 115976</strain>
    </source>
</reference>
<organism evidence="3 4">
    <name type="scientific">Microthyrium microscopicum</name>
    <dbReference type="NCBI Taxonomy" id="703497"/>
    <lineage>
        <taxon>Eukaryota</taxon>
        <taxon>Fungi</taxon>
        <taxon>Dikarya</taxon>
        <taxon>Ascomycota</taxon>
        <taxon>Pezizomycotina</taxon>
        <taxon>Dothideomycetes</taxon>
        <taxon>Dothideomycetes incertae sedis</taxon>
        <taxon>Microthyriales</taxon>
        <taxon>Microthyriaceae</taxon>
        <taxon>Microthyrium</taxon>
    </lineage>
</organism>
<dbReference type="PANTHER" id="PTHR28049">
    <property type="entry name" value="TRANSMEMBRANE PROTEIN YOR223W"/>
    <property type="match status" value="1"/>
</dbReference>
<dbReference type="SUPFAM" id="SSF54236">
    <property type="entry name" value="Ubiquitin-like"/>
    <property type="match status" value="1"/>
</dbReference>
<evidence type="ECO:0000259" key="1">
    <source>
        <dbReference type="Pfam" id="PF10302"/>
    </source>
</evidence>
<feature type="domain" description="DSC E3 ubiquitin ligase complex subunit 3 ubiquitin-like" evidence="1">
    <location>
        <begin position="10"/>
        <end position="104"/>
    </location>
</feature>
<dbReference type="InterPro" id="IPR029071">
    <property type="entry name" value="Ubiquitin-like_domsf"/>
</dbReference>
<accession>A0A6A6TY17</accession>
<protein>
    <recommendedName>
        <fullName evidence="5">Ubiquitin-like domain-containing protein</fullName>
    </recommendedName>
</protein>